<gene>
    <name evidence="1" type="ORF">F0357_17390</name>
</gene>
<protein>
    <recommendedName>
        <fullName evidence="3">DUF1834 family protein</fullName>
    </recommendedName>
</protein>
<dbReference type="RefSeq" id="WP_153485019.1">
    <property type="nucleotide sequence ID" value="NZ_VWNA01000001.1"/>
</dbReference>
<dbReference type="AlphaFoldDB" id="A0A6A7Y5B8"/>
<keyword evidence="2" id="KW-1185">Reference proteome</keyword>
<reference evidence="1 2" key="1">
    <citation type="submission" date="2019-09" db="EMBL/GenBank/DDBJ databases">
        <title>Segnochrobactrum spirostomi gen. nov., sp. nov., isolated from the ciliate Spirostomum cf. yagiui and description of a novel family, Segnochrobactraceae fam. nov. within the order Rhizobiales of the class Alphaproteobacteria.</title>
        <authorList>
            <person name="Akter S."/>
            <person name="Shazib S.U.A."/>
            <person name="Shin M.K."/>
        </authorList>
    </citation>
    <scope>NUCLEOTIDE SEQUENCE [LARGE SCALE GENOMIC DNA]</scope>
    <source>
        <strain evidence="1 2">Sp-1</strain>
    </source>
</reference>
<organism evidence="1 2">
    <name type="scientific">Segnochrobactrum spirostomi</name>
    <dbReference type="NCBI Taxonomy" id="2608987"/>
    <lineage>
        <taxon>Bacteria</taxon>
        <taxon>Pseudomonadati</taxon>
        <taxon>Pseudomonadota</taxon>
        <taxon>Alphaproteobacteria</taxon>
        <taxon>Hyphomicrobiales</taxon>
        <taxon>Segnochrobactraceae</taxon>
        <taxon>Segnochrobactrum</taxon>
    </lineage>
</organism>
<evidence type="ECO:0000313" key="1">
    <source>
        <dbReference type="EMBL" id="MQT14390.1"/>
    </source>
</evidence>
<dbReference type="Proteomes" id="UP000332515">
    <property type="component" value="Unassembled WGS sequence"/>
</dbReference>
<evidence type="ECO:0008006" key="3">
    <source>
        <dbReference type="Google" id="ProtNLM"/>
    </source>
</evidence>
<comment type="caution">
    <text evidence="1">The sequence shown here is derived from an EMBL/GenBank/DDBJ whole genome shotgun (WGS) entry which is preliminary data.</text>
</comment>
<dbReference type="EMBL" id="VWNA01000001">
    <property type="protein sequence ID" value="MQT14390.1"/>
    <property type="molecule type" value="Genomic_DNA"/>
</dbReference>
<accession>A0A6A7Y5B8</accession>
<evidence type="ECO:0000313" key="2">
    <source>
        <dbReference type="Proteomes" id="UP000332515"/>
    </source>
</evidence>
<name>A0A6A7Y5B8_9HYPH</name>
<sequence>MAERDPLTLLHEAIAGALRDGLGARWRIEPIPWPMTVDELQQLIKKAPVAAVAFTGFRPDGGGRVLSGEAQFAVLVIVTSTKLPERFLGSTAAPGLYRGVMAAAKAVHGLTVTGLGSLAAGEIRQSYSDGYGSLQLALGVVPVTTHVVVGDVLGWEGDLSEFDSLATTWPTAPGAPTDDITLPVGG</sequence>
<proteinExistence type="predicted"/>